<gene>
    <name evidence="1" type="ORF">SDC9_191875</name>
</gene>
<reference evidence="1" key="1">
    <citation type="submission" date="2019-08" db="EMBL/GenBank/DDBJ databases">
        <authorList>
            <person name="Kucharzyk K."/>
            <person name="Murdoch R.W."/>
            <person name="Higgins S."/>
            <person name="Loffler F."/>
        </authorList>
    </citation>
    <scope>NUCLEOTIDE SEQUENCE</scope>
</reference>
<protein>
    <submittedName>
        <fullName evidence="1">Uncharacterized protein</fullName>
    </submittedName>
</protein>
<organism evidence="1">
    <name type="scientific">bioreactor metagenome</name>
    <dbReference type="NCBI Taxonomy" id="1076179"/>
    <lineage>
        <taxon>unclassified sequences</taxon>
        <taxon>metagenomes</taxon>
        <taxon>ecological metagenomes</taxon>
    </lineage>
</organism>
<dbReference type="AlphaFoldDB" id="A0A645IA73"/>
<comment type="caution">
    <text evidence="1">The sequence shown here is derived from an EMBL/GenBank/DDBJ whole genome shotgun (WGS) entry which is preliminary data.</text>
</comment>
<proteinExistence type="predicted"/>
<accession>A0A645IA73</accession>
<evidence type="ECO:0000313" key="1">
    <source>
        <dbReference type="EMBL" id="MPN44313.1"/>
    </source>
</evidence>
<dbReference type="EMBL" id="VSSQ01103342">
    <property type="protein sequence ID" value="MPN44313.1"/>
    <property type="molecule type" value="Genomic_DNA"/>
</dbReference>
<sequence>MEHDDAVVLVDAGVYLARDQPPFLRLDVGAVEVEDGLRVYLADRPRVRQIGQNIACGQRGNQPRARLRAGDGSARGENHQFLHMLVFPLQIAGGSGRFVEINVRSAKAAKRQPLW</sequence>
<name>A0A645IA73_9ZZZZ</name>